<organism evidence="2">
    <name type="scientific">marine sediment metagenome</name>
    <dbReference type="NCBI Taxonomy" id="412755"/>
    <lineage>
        <taxon>unclassified sequences</taxon>
        <taxon>metagenomes</taxon>
        <taxon>ecological metagenomes</taxon>
    </lineage>
</organism>
<dbReference type="AlphaFoldDB" id="A0A0F9R936"/>
<evidence type="ECO:0000313" key="2">
    <source>
        <dbReference type="EMBL" id="KKN13933.1"/>
    </source>
</evidence>
<accession>A0A0F9R936</accession>
<dbReference type="EMBL" id="LAZR01003869">
    <property type="protein sequence ID" value="KKN13933.1"/>
    <property type="molecule type" value="Genomic_DNA"/>
</dbReference>
<gene>
    <name evidence="2" type="ORF">LCGC14_1001190</name>
</gene>
<protein>
    <submittedName>
        <fullName evidence="2">Uncharacterized protein</fullName>
    </submittedName>
</protein>
<proteinExistence type="predicted"/>
<comment type="caution">
    <text evidence="2">The sequence shown here is derived from an EMBL/GenBank/DDBJ whole genome shotgun (WGS) entry which is preliminary data.</text>
</comment>
<reference evidence="2" key="1">
    <citation type="journal article" date="2015" name="Nature">
        <title>Complex archaea that bridge the gap between prokaryotes and eukaryotes.</title>
        <authorList>
            <person name="Spang A."/>
            <person name="Saw J.H."/>
            <person name="Jorgensen S.L."/>
            <person name="Zaremba-Niedzwiedzka K."/>
            <person name="Martijn J."/>
            <person name="Lind A.E."/>
            <person name="van Eijk R."/>
            <person name="Schleper C."/>
            <person name="Guy L."/>
            <person name="Ettema T.J."/>
        </authorList>
    </citation>
    <scope>NUCLEOTIDE SEQUENCE</scope>
</reference>
<feature type="region of interest" description="Disordered" evidence="1">
    <location>
        <begin position="121"/>
        <end position="167"/>
    </location>
</feature>
<sequence>MGLDLTKTGGGDWLTDGRHVVKVVSHKSCKAHSGSEGVEYEFVQESTGKGARNAYWMYAPDGSPSRGAWRLRTLAEAGKLDNDAIRNFNPSMMVGRTVGIVVEKEEGEKWHNVVEEFVPTAKDIAQSREAGDESQGQASSQDADRHEQSNEGESQGTFDEGDESVPF</sequence>
<name>A0A0F9R936_9ZZZZ</name>
<evidence type="ECO:0000256" key="1">
    <source>
        <dbReference type="SAM" id="MobiDB-lite"/>
    </source>
</evidence>